<proteinExistence type="predicted"/>
<reference evidence="1" key="1">
    <citation type="submission" date="2012-11" db="EMBL/GenBank/DDBJ databases">
        <title>Dependencies among metagenomic species, viruses, plasmids and units of genetic variation.</title>
        <authorList>
            <person name="Nielsen H.B."/>
            <person name="Almeida M."/>
            <person name="Juncker A.S."/>
            <person name="Rasmussen S."/>
            <person name="Li J."/>
            <person name="Sunagawa S."/>
            <person name="Plichta D."/>
            <person name="Gautier L."/>
            <person name="Le Chatelier E."/>
            <person name="Peletier E."/>
            <person name="Bonde I."/>
            <person name="Nielsen T."/>
            <person name="Manichanh C."/>
            <person name="Arumugam M."/>
            <person name="Batto J."/>
            <person name="Santos M.B.Q.D."/>
            <person name="Blom N."/>
            <person name="Borruel N."/>
            <person name="Burgdorf K.S."/>
            <person name="Boumezbeur F."/>
            <person name="Casellas F."/>
            <person name="Dore J."/>
            <person name="Guarner F."/>
            <person name="Hansen T."/>
            <person name="Hildebrand F."/>
            <person name="Kaas R.S."/>
            <person name="Kennedy S."/>
            <person name="Kristiansen K."/>
            <person name="Kultima J.R."/>
            <person name="Leonard P."/>
            <person name="Levenez F."/>
            <person name="Lund O."/>
            <person name="Moumen B."/>
            <person name="Le Paslier D."/>
            <person name="Pons N."/>
            <person name="Pedersen O."/>
            <person name="Prifti E."/>
            <person name="Qin J."/>
            <person name="Raes J."/>
            <person name="Tap J."/>
            <person name="Tims S."/>
            <person name="Ussery D.W."/>
            <person name="Yamada T."/>
            <person name="MetaHit consortium"/>
            <person name="Renault P."/>
            <person name="Sicheritz-Ponten T."/>
            <person name="Bork P."/>
            <person name="Wang J."/>
            <person name="Brunak S."/>
            <person name="Ehrlich S.D."/>
        </authorList>
    </citation>
    <scope>NUCLEOTIDE SEQUENCE [LARGE SCALE GENOMIC DNA]</scope>
</reference>
<dbReference type="STRING" id="1263015.BN580_00862"/>
<evidence type="ECO:0000313" key="2">
    <source>
        <dbReference type="Proteomes" id="UP000017938"/>
    </source>
</evidence>
<accession>R6TU45</accession>
<gene>
    <name evidence="1" type="ORF">BN580_00862</name>
</gene>
<name>R6TU45_9BACT</name>
<protein>
    <submittedName>
        <fullName evidence="1">PF14101 domain protein</fullName>
    </submittedName>
</protein>
<comment type="caution">
    <text evidence="1">The sequence shown here is derived from an EMBL/GenBank/DDBJ whole genome shotgun (WGS) entry which is preliminary data.</text>
</comment>
<dbReference type="AlphaFoldDB" id="R6TU45"/>
<dbReference type="Proteomes" id="UP000017938">
    <property type="component" value="Unassembled WGS sequence"/>
</dbReference>
<dbReference type="EMBL" id="CBFW010000070">
    <property type="protein sequence ID" value="CDC71446.1"/>
    <property type="molecule type" value="Genomic_DNA"/>
</dbReference>
<sequence length="151" mass="18205">MTVLGQSKSDILRNEYISAFVNCDSPHYRKFIEQKRMFTDGMCYVGYLWDCLLNMDVISEYRAKMMLTEKRDVFIMWDIHSCERIFIPDYWKYPKTSVLYTGEWSDSLMSDLPEDLYLFDETFMWSVIFTHETNDKGRRYCLYAEGRGNEY</sequence>
<organism evidence="1 2">
    <name type="scientific">Candidatus Colimorpha enterica</name>
    <dbReference type="NCBI Taxonomy" id="3083063"/>
    <lineage>
        <taxon>Bacteria</taxon>
        <taxon>Pseudomonadati</taxon>
        <taxon>Bacteroidota</taxon>
        <taxon>Bacteroidia</taxon>
        <taxon>Bacteroidales</taxon>
        <taxon>Candidatus Colimorpha</taxon>
    </lineage>
</organism>
<evidence type="ECO:0000313" key="1">
    <source>
        <dbReference type="EMBL" id="CDC71446.1"/>
    </source>
</evidence>